<dbReference type="Proteomes" id="UP000050454">
    <property type="component" value="Unassembled WGS sequence"/>
</dbReference>
<dbReference type="EMBL" id="LGTQ01000013">
    <property type="protein sequence ID" value="KPM47085.1"/>
    <property type="molecule type" value="Genomic_DNA"/>
</dbReference>
<accession>A0A0P7BRT6</accession>
<dbReference type="AlphaFoldDB" id="A0A0P7BRT6"/>
<dbReference type="InterPro" id="IPR008929">
    <property type="entry name" value="Chondroitin_lyas"/>
</dbReference>
<dbReference type="PATRIC" id="fig|1605367.3.peg.727"/>
<protein>
    <recommendedName>
        <fullName evidence="2">Heparinase II/III-like C-terminal domain-containing protein</fullName>
    </recommendedName>
</protein>
<dbReference type="OrthoDB" id="9793856at2"/>
<dbReference type="GO" id="GO:0030313">
    <property type="term" value="C:cell envelope"/>
    <property type="evidence" value="ECO:0007669"/>
    <property type="project" value="UniProtKB-SubCell"/>
</dbReference>
<evidence type="ECO:0000313" key="3">
    <source>
        <dbReference type="EMBL" id="KPM47085.1"/>
    </source>
</evidence>
<feature type="domain" description="Heparinase II/III-like C-terminal" evidence="2">
    <location>
        <begin position="401"/>
        <end position="552"/>
    </location>
</feature>
<dbReference type="SUPFAM" id="SSF48230">
    <property type="entry name" value="Chondroitin AC/alginate lyase"/>
    <property type="match status" value="1"/>
</dbReference>
<comment type="caution">
    <text evidence="3">The sequence shown here is derived from an EMBL/GenBank/DDBJ whole genome shotgun (WGS) entry which is preliminary data.</text>
</comment>
<reference evidence="3 4" key="1">
    <citation type="submission" date="2015-07" db="EMBL/GenBank/DDBJ databases">
        <title>The draft genome sequence of Leadbetterella sp. JN14-9.</title>
        <authorList>
            <person name="Liu Y."/>
            <person name="Du J."/>
            <person name="Shao Z."/>
        </authorList>
    </citation>
    <scope>NUCLEOTIDE SEQUENCE [LARGE SCALE GENOMIC DNA]</scope>
    <source>
        <strain evidence="3 4">JN14-9</strain>
    </source>
</reference>
<organism evidence="3 4">
    <name type="scientific">Jiulongibacter sediminis</name>
    <dbReference type="NCBI Taxonomy" id="1605367"/>
    <lineage>
        <taxon>Bacteria</taxon>
        <taxon>Pseudomonadati</taxon>
        <taxon>Bacteroidota</taxon>
        <taxon>Cytophagia</taxon>
        <taxon>Cytophagales</taxon>
        <taxon>Leadbetterellaceae</taxon>
        <taxon>Jiulongibacter</taxon>
    </lineage>
</organism>
<dbReference type="InterPro" id="IPR012480">
    <property type="entry name" value="Hepar_II_III_C"/>
</dbReference>
<dbReference type="STRING" id="1605367.AFM12_16470"/>
<sequence length="639" mass="72966">MKTIFFCLLMTISLCGFSQITERNLLQNNWSTSDIEKYLISKEEFKPYPKTPEEWAKALPSKTILEVIKQGEAALEYEFMPISGSIMMEYKRSGDRSVHQEISFGKRENLMHLVLAESMEGKGRFSEAIFNGIWSICEESYWGVPAHISHTGLPDIDHPYVDLFQAETAGVLALADYLCGPEMDKINPLIRKRIYSETNSRIFMPMIQDSENYGYMSKTKPVNNWNPWIMSNWLLSTLLLEPEEAPRHEMVYRAMAGLDSYLNSLGDDGGCDEGPSYWFAAGGSVFDCLELLDKSTSGKVNIYQEQLIQNMSNYIYKTHIDESYFVNFADADPTLAPDGLLLYRLGGAIDSEPLATFGQWAFQQFGMKSTHGFMRMRTMENLLTIKNIPDEKAELQPVRKVWFEDIQVLVARNNHGLFMATHGGHNAESHNHNDIGDFIIYQDGQPMIIDAGRGNYTARTFSSERYTLWFTRSDHHNVPLINSEVQENGRSFEATEVEVVENAKETALQLNMRKAYPESSGIKSWKRKISISQQEPSVSLKDVYNLSKTESLQQVFMTICAIKSQAPGELVLISANGEKLRLKFDPKMWSMNIEEPSSEGMEYSAFKTRWDGEVVKRIIFENKKLKAKGDYTFLFQKVN</sequence>
<evidence type="ECO:0000256" key="1">
    <source>
        <dbReference type="ARBA" id="ARBA00004196"/>
    </source>
</evidence>
<dbReference type="GO" id="GO:0016829">
    <property type="term" value="F:lyase activity"/>
    <property type="evidence" value="ECO:0007669"/>
    <property type="project" value="InterPro"/>
</dbReference>
<gene>
    <name evidence="3" type="ORF">AFM12_16470</name>
</gene>
<dbReference type="Gene3D" id="1.50.10.100">
    <property type="entry name" value="Chondroitin AC/alginate lyase"/>
    <property type="match status" value="1"/>
</dbReference>
<dbReference type="Gene3D" id="2.70.98.70">
    <property type="match status" value="1"/>
</dbReference>
<evidence type="ECO:0000259" key="2">
    <source>
        <dbReference type="Pfam" id="PF07940"/>
    </source>
</evidence>
<dbReference type="Pfam" id="PF07940">
    <property type="entry name" value="Hepar_II_III_C"/>
    <property type="match status" value="1"/>
</dbReference>
<name>A0A0P7BRT6_9BACT</name>
<evidence type="ECO:0000313" key="4">
    <source>
        <dbReference type="Proteomes" id="UP000050454"/>
    </source>
</evidence>
<keyword evidence="4" id="KW-1185">Reference proteome</keyword>
<proteinExistence type="predicted"/>
<comment type="subcellular location">
    <subcellularLocation>
        <location evidence="1">Cell envelope</location>
    </subcellularLocation>
</comment>